<sequence length="82" mass="9073">METLFCSSSSLARACLAVSSHVRGWISERDGYGELLGGLDEMASGVDVRVYTCEGMYVCRAVERCRMSATARTLNLFLRFLP</sequence>
<gene>
    <name evidence="1" type="ORF">CLUP02_16047</name>
</gene>
<dbReference type="RefSeq" id="XP_049152118.1">
    <property type="nucleotide sequence ID" value="XM_049294971.1"/>
</dbReference>
<name>A0A9Q8WPL0_9PEZI</name>
<keyword evidence="2" id="KW-1185">Reference proteome</keyword>
<dbReference type="Proteomes" id="UP000830671">
    <property type="component" value="Chromosome 9"/>
</dbReference>
<dbReference type="GeneID" id="73349981"/>
<dbReference type="EMBL" id="CP019481">
    <property type="protein sequence ID" value="UQC90517.1"/>
    <property type="molecule type" value="Genomic_DNA"/>
</dbReference>
<protein>
    <submittedName>
        <fullName evidence="1">Uncharacterized protein</fullName>
    </submittedName>
</protein>
<proteinExistence type="predicted"/>
<accession>A0A9Q8WPL0</accession>
<organism evidence="1 2">
    <name type="scientific">Colletotrichum lupini</name>
    <dbReference type="NCBI Taxonomy" id="145971"/>
    <lineage>
        <taxon>Eukaryota</taxon>
        <taxon>Fungi</taxon>
        <taxon>Dikarya</taxon>
        <taxon>Ascomycota</taxon>
        <taxon>Pezizomycotina</taxon>
        <taxon>Sordariomycetes</taxon>
        <taxon>Hypocreomycetidae</taxon>
        <taxon>Glomerellales</taxon>
        <taxon>Glomerellaceae</taxon>
        <taxon>Colletotrichum</taxon>
        <taxon>Colletotrichum acutatum species complex</taxon>
    </lineage>
</organism>
<evidence type="ECO:0000313" key="2">
    <source>
        <dbReference type="Proteomes" id="UP000830671"/>
    </source>
</evidence>
<dbReference type="AlphaFoldDB" id="A0A9Q8WPL0"/>
<reference evidence="1" key="1">
    <citation type="journal article" date="2021" name="Mol. Plant Microbe Interact.">
        <title>Complete Genome Sequence of the Plant-Pathogenic Fungus Colletotrichum lupini.</title>
        <authorList>
            <person name="Baroncelli R."/>
            <person name="Pensec F."/>
            <person name="Da Lio D."/>
            <person name="Boufleur T."/>
            <person name="Vicente I."/>
            <person name="Sarrocco S."/>
            <person name="Picot A."/>
            <person name="Baraldi E."/>
            <person name="Sukno S."/>
            <person name="Thon M."/>
            <person name="Le Floch G."/>
        </authorList>
    </citation>
    <scope>NUCLEOTIDE SEQUENCE</scope>
    <source>
        <strain evidence="1">IMI 504893</strain>
    </source>
</reference>
<evidence type="ECO:0000313" key="1">
    <source>
        <dbReference type="EMBL" id="UQC90517.1"/>
    </source>
</evidence>
<dbReference type="KEGG" id="clup:CLUP02_16047"/>